<dbReference type="AlphaFoldDB" id="A0A6P5GUR1"/>
<evidence type="ECO:0000256" key="1">
    <source>
        <dbReference type="ARBA" id="ARBA00001961"/>
    </source>
</evidence>
<proteinExistence type="inferred from homology"/>
<name>A0A6P5GUR1_ANACO</name>
<accession>A0A6P5GUR1</accession>
<dbReference type="GO" id="GO:0046872">
    <property type="term" value="F:metal ion binding"/>
    <property type="evidence" value="ECO:0007669"/>
    <property type="project" value="UniProtKB-KW"/>
</dbReference>
<sequence length="321" mass="36376">MGSEPKTAIPIVDLSPFLCGGGGGDEAGVKLATETIGEACRHYGFFWIVNHGVPREHMARAIELSQAFFALPDEEKRKVKPAEGSKAPLPAGYSRQPEHSADKNEYLMVFSPEFGFNLYPNEPAEFRAILEECFCMLSKTALIVQDIVNECMGLPANFLKEYNSNRSFDFMTALRYFPTTGAGDNRLSEHQDGNCLTFVFQDDIGGLEVLKDGEWIPVDPTDGSIIVNVGDIFQVLSNNKFKSAMHRVTRKSTHRHSFAYFFNLHGKKCWIEPLPQFTTDIGEKPRYRKFLYNEYIQLRMRNKTHPPSRPEDVIHITHYAV</sequence>
<comment type="similarity">
    <text evidence="5">Belongs to the iron/ascorbate-dependent oxidoreductase family.</text>
</comment>
<organism evidence="8 9">
    <name type="scientific">Ananas comosus</name>
    <name type="common">Pineapple</name>
    <name type="synonym">Ananas ananas</name>
    <dbReference type="NCBI Taxonomy" id="4615"/>
    <lineage>
        <taxon>Eukaryota</taxon>
        <taxon>Viridiplantae</taxon>
        <taxon>Streptophyta</taxon>
        <taxon>Embryophyta</taxon>
        <taxon>Tracheophyta</taxon>
        <taxon>Spermatophyta</taxon>
        <taxon>Magnoliopsida</taxon>
        <taxon>Liliopsida</taxon>
        <taxon>Poales</taxon>
        <taxon>Bromeliaceae</taxon>
        <taxon>Bromelioideae</taxon>
        <taxon>Ananas</taxon>
    </lineage>
</organism>
<gene>
    <name evidence="9" type="primary">LOC109724746</name>
</gene>
<comment type="cofactor">
    <cofactor evidence="1">
        <name>L-ascorbate</name>
        <dbReference type="ChEBI" id="CHEBI:38290"/>
    </cofactor>
</comment>
<evidence type="ECO:0000259" key="7">
    <source>
        <dbReference type="PROSITE" id="PS51471"/>
    </source>
</evidence>
<evidence type="ECO:0000256" key="4">
    <source>
        <dbReference type="ARBA" id="ARBA00023004"/>
    </source>
</evidence>
<dbReference type="GeneID" id="109724746"/>
<dbReference type="Pfam" id="PF03171">
    <property type="entry name" value="2OG-FeII_Oxy"/>
    <property type="match status" value="1"/>
</dbReference>
<evidence type="ECO:0000256" key="5">
    <source>
        <dbReference type="RuleBase" id="RU003682"/>
    </source>
</evidence>
<dbReference type="InterPro" id="IPR044861">
    <property type="entry name" value="IPNS-like_FE2OG_OXY"/>
</dbReference>
<dbReference type="PANTHER" id="PTHR47990">
    <property type="entry name" value="2-OXOGLUTARATE (2OG) AND FE(II)-DEPENDENT OXYGENASE SUPERFAMILY PROTEIN-RELATED"/>
    <property type="match status" value="1"/>
</dbReference>
<evidence type="ECO:0000256" key="6">
    <source>
        <dbReference type="SAM" id="MobiDB-lite"/>
    </source>
</evidence>
<dbReference type="InterPro" id="IPR050231">
    <property type="entry name" value="Iron_ascorbate_oxido_reductase"/>
</dbReference>
<protein>
    <submittedName>
        <fullName evidence="9">LOW QUALITY PROTEIN: 1-aminocyclopropane-1-carboxylate oxidase-like</fullName>
    </submittedName>
</protein>
<dbReference type="InterPro" id="IPR026992">
    <property type="entry name" value="DIOX_N"/>
</dbReference>
<dbReference type="InterPro" id="IPR005123">
    <property type="entry name" value="Oxoglu/Fe-dep_dioxygenase_dom"/>
</dbReference>
<dbReference type="SUPFAM" id="SSF51197">
    <property type="entry name" value="Clavaminate synthase-like"/>
    <property type="match status" value="1"/>
</dbReference>
<evidence type="ECO:0000256" key="2">
    <source>
        <dbReference type="ARBA" id="ARBA00022723"/>
    </source>
</evidence>
<feature type="region of interest" description="Disordered" evidence="6">
    <location>
        <begin position="79"/>
        <end position="98"/>
    </location>
</feature>
<evidence type="ECO:0000313" key="8">
    <source>
        <dbReference type="Proteomes" id="UP000515123"/>
    </source>
</evidence>
<keyword evidence="2 5" id="KW-0479">Metal-binding</keyword>
<evidence type="ECO:0000256" key="3">
    <source>
        <dbReference type="ARBA" id="ARBA00023002"/>
    </source>
</evidence>
<reference evidence="9" key="2">
    <citation type="submission" date="2025-08" db="UniProtKB">
        <authorList>
            <consortium name="RefSeq"/>
        </authorList>
    </citation>
    <scope>IDENTIFICATION</scope>
    <source>
        <tissue evidence="9">Leaf</tissue>
    </source>
</reference>
<dbReference type="RefSeq" id="XP_020109265.1">
    <property type="nucleotide sequence ID" value="XM_020253676.1"/>
</dbReference>
<dbReference type="GO" id="GO:0016491">
    <property type="term" value="F:oxidoreductase activity"/>
    <property type="evidence" value="ECO:0007669"/>
    <property type="project" value="UniProtKB-KW"/>
</dbReference>
<keyword evidence="3 5" id="KW-0560">Oxidoreductase</keyword>
<dbReference type="PROSITE" id="PS51471">
    <property type="entry name" value="FE2OG_OXY"/>
    <property type="match status" value="1"/>
</dbReference>
<dbReference type="OrthoDB" id="288590at2759"/>
<dbReference type="Pfam" id="PF14226">
    <property type="entry name" value="DIOX_N"/>
    <property type="match status" value="1"/>
</dbReference>
<dbReference type="InterPro" id="IPR027443">
    <property type="entry name" value="IPNS-like_sf"/>
</dbReference>
<feature type="domain" description="Fe2OG dioxygenase" evidence="7">
    <location>
        <begin position="167"/>
        <end position="264"/>
    </location>
</feature>
<dbReference type="Gene3D" id="2.60.120.330">
    <property type="entry name" value="B-lactam Antibiotic, Isopenicillin N Synthase, Chain"/>
    <property type="match status" value="1"/>
</dbReference>
<evidence type="ECO:0000313" key="9">
    <source>
        <dbReference type="RefSeq" id="XP_020109265.1"/>
    </source>
</evidence>
<reference evidence="8" key="1">
    <citation type="journal article" date="2015" name="Nat. Genet.">
        <title>The pineapple genome and the evolution of CAM photosynthesis.</title>
        <authorList>
            <person name="Ming R."/>
            <person name="VanBuren R."/>
            <person name="Wai C.M."/>
            <person name="Tang H."/>
            <person name="Schatz M.C."/>
            <person name="Bowers J.E."/>
            <person name="Lyons E."/>
            <person name="Wang M.L."/>
            <person name="Chen J."/>
            <person name="Biggers E."/>
            <person name="Zhang J."/>
            <person name="Huang L."/>
            <person name="Zhang L."/>
            <person name="Miao W."/>
            <person name="Zhang J."/>
            <person name="Ye Z."/>
            <person name="Miao C."/>
            <person name="Lin Z."/>
            <person name="Wang H."/>
            <person name="Zhou H."/>
            <person name="Yim W.C."/>
            <person name="Priest H.D."/>
            <person name="Zheng C."/>
            <person name="Woodhouse M."/>
            <person name="Edger P.P."/>
            <person name="Guyot R."/>
            <person name="Guo H.B."/>
            <person name="Guo H."/>
            <person name="Zheng G."/>
            <person name="Singh R."/>
            <person name="Sharma A."/>
            <person name="Min X."/>
            <person name="Zheng Y."/>
            <person name="Lee H."/>
            <person name="Gurtowski J."/>
            <person name="Sedlazeck F.J."/>
            <person name="Harkess A."/>
            <person name="McKain M.R."/>
            <person name="Liao Z."/>
            <person name="Fang J."/>
            <person name="Liu J."/>
            <person name="Zhang X."/>
            <person name="Zhang Q."/>
            <person name="Hu W."/>
            <person name="Qin Y."/>
            <person name="Wang K."/>
            <person name="Chen L.Y."/>
            <person name="Shirley N."/>
            <person name="Lin Y.R."/>
            <person name="Liu L.Y."/>
            <person name="Hernandez A.G."/>
            <person name="Wright C.L."/>
            <person name="Bulone V."/>
            <person name="Tuskan G.A."/>
            <person name="Heath K."/>
            <person name="Zee F."/>
            <person name="Moore P.H."/>
            <person name="Sunkar R."/>
            <person name="Leebens-Mack J.H."/>
            <person name="Mockler T."/>
            <person name="Bennetzen J.L."/>
            <person name="Freeling M."/>
            <person name="Sankoff D."/>
            <person name="Paterson A.H."/>
            <person name="Zhu X."/>
            <person name="Yang X."/>
            <person name="Smith J.A."/>
            <person name="Cushman J.C."/>
            <person name="Paull R.E."/>
            <person name="Yu Q."/>
        </authorList>
    </citation>
    <scope>NUCLEOTIDE SEQUENCE [LARGE SCALE GENOMIC DNA]</scope>
    <source>
        <strain evidence="8">cv. F153</strain>
    </source>
</reference>
<keyword evidence="8" id="KW-1185">Reference proteome</keyword>
<keyword evidence="4 5" id="KW-0408">Iron</keyword>
<dbReference type="Proteomes" id="UP000515123">
    <property type="component" value="Linkage group 2"/>
</dbReference>